<dbReference type="GO" id="GO:0006325">
    <property type="term" value="P:chromatin organization"/>
    <property type="evidence" value="ECO:0007669"/>
    <property type="project" value="UniProtKB-KW"/>
</dbReference>
<evidence type="ECO:0000256" key="7">
    <source>
        <dbReference type="ARBA" id="ARBA00022771"/>
    </source>
</evidence>
<dbReference type="AlphaFoldDB" id="A0A9P0Z3N3"/>
<feature type="coiled-coil region" evidence="15">
    <location>
        <begin position="381"/>
        <end position="408"/>
    </location>
</feature>
<feature type="domain" description="RING-type" evidence="16">
    <location>
        <begin position="791"/>
        <end position="829"/>
    </location>
</feature>
<reference evidence="17" key="1">
    <citation type="submission" date="2022-07" db="EMBL/GenBank/DDBJ databases">
        <authorList>
            <person name="Macas J."/>
            <person name="Novak P."/>
            <person name="Neumann P."/>
        </authorList>
    </citation>
    <scope>NUCLEOTIDE SEQUENCE</scope>
</reference>
<evidence type="ECO:0000256" key="5">
    <source>
        <dbReference type="ARBA" id="ARBA00022679"/>
    </source>
</evidence>
<evidence type="ECO:0000259" key="16">
    <source>
        <dbReference type="PROSITE" id="PS50089"/>
    </source>
</evidence>
<feature type="coiled-coil region" evidence="15">
    <location>
        <begin position="207"/>
        <end position="281"/>
    </location>
</feature>
<dbReference type="Proteomes" id="UP001152484">
    <property type="component" value="Unassembled WGS sequence"/>
</dbReference>
<dbReference type="InterPro" id="IPR013956">
    <property type="entry name" value="E3_ubiquit_lig_Bre1"/>
</dbReference>
<keyword evidence="10 14" id="KW-0156">Chromatin regulator</keyword>
<dbReference type="InterPro" id="IPR001841">
    <property type="entry name" value="Znf_RING"/>
</dbReference>
<evidence type="ECO:0000256" key="13">
    <source>
        <dbReference type="PROSITE-ProRule" id="PRU00175"/>
    </source>
</evidence>
<dbReference type="GO" id="GO:0008270">
    <property type="term" value="F:zinc ion binding"/>
    <property type="evidence" value="ECO:0007669"/>
    <property type="project" value="UniProtKB-KW"/>
</dbReference>
<keyword evidence="12 14" id="KW-0539">Nucleus</keyword>
<dbReference type="PANTHER" id="PTHR23163">
    <property type="entry name" value="RING FINGER PROTEIN-RELATED"/>
    <property type="match status" value="1"/>
</dbReference>
<feature type="coiled-coil region" evidence="15">
    <location>
        <begin position="552"/>
        <end position="621"/>
    </location>
</feature>
<accession>A0A9P0Z3N3</accession>
<organism evidence="17 18">
    <name type="scientific">Cuscuta europaea</name>
    <name type="common">European dodder</name>
    <dbReference type="NCBI Taxonomy" id="41803"/>
    <lineage>
        <taxon>Eukaryota</taxon>
        <taxon>Viridiplantae</taxon>
        <taxon>Streptophyta</taxon>
        <taxon>Embryophyta</taxon>
        <taxon>Tracheophyta</taxon>
        <taxon>Spermatophyta</taxon>
        <taxon>Magnoliopsida</taxon>
        <taxon>eudicotyledons</taxon>
        <taxon>Gunneridae</taxon>
        <taxon>Pentapetalae</taxon>
        <taxon>asterids</taxon>
        <taxon>lamiids</taxon>
        <taxon>Solanales</taxon>
        <taxon>Convolvulaceae</taxon>
        <taxon>Cuscuteae</taxon>
        <taxon>Cuscuta</taxon>
        <taxon>Cuscuta subgen. Cuscuta</taxon>
    </lineage>
</organism>
<evidence type="ECO:0000256" key="1">
    <source>
        <dbReference type="ARBA" id="ARBA00000900"/>
    </source>
</evidence>
<dbReference type="GO" id="GO:0016567">
    <property type="term" value="P:protein ubiquitination"/>
    <property type="evidence" value="ECO:0007669"/>
    <property type="project" value="UniProtKB-UniRule"/>
</dbReference>
<evidence type="ECO:0000256" key="12">
    <source>
        <dbReference type="ARBA" id="ARBA00023242"/>
    </source>
</evidence>
<comment type="caution">
    <text evidence="17">The sequence shown here is derived from an EMBL/GenBank/DDBJ whole genome shotgun (WGS) entry which is preliminary data.</text>
</comment>
<dbReference type="CDD" id="cd16499">
    <property type="entry name" value="RING-HC_Bre1-like"/>
    <property type="match status" value="1"/>
</dbReference>
<evidence type="ECO:0000256" key="2">
    <source>
        <dbReference type="ARBA" id="ARBA00004123"/>
    </source>
</evidence>
<keyword evidence="11 14" id="KW-0175">Coiled coil</keyword>
<dbReference type="SMART" id="SM00184">
    <property type="entry name" value="RING"/>
    <property type="match status" value="1"/>
</dbReference>
<name>A0A9P0Z3N3_CUSEU</name>
<evidence type="ECO:0000313" key="18">
    <source>
        <dbReference type="Proteomes" id="UP001152484"/>
    </source>
</evidence>
<dbReference type="SUPFAM" id="SSF57850">
    <property type="entry name" value="RING/U-box"/>
    <property type="match status" value="1"/>
</dbReference>
<comment type="pathway">
    <text evidence="3 14">Protein modification; protein ubiquitination.</text>
</comment>
<dbReference type="EC" id="2.3.2.27" evidence="14"/>
<dbReference type="Gene3D" id="3.30.40.10">
    <property type="entry name" value="Zinc/RING finger domain, C3HC4 (zinc finger)"/>
    <property type="match status" value="1"/>
</dbReference>
<dbReference type="Pfam" id="PF00097">
    <property type="entry name" value="zf-C3HC4"/>
    <property type="match status" value="1"/>
</dbReference>
<comment type="similarity">
    <text evidence="4 14">Belongs to the BRE1 family.</text>
</comment>
<dbReference type="GO" id="GO:0005634">
    <property type="term" value="C:nucleus"/>
    <property type="evidence" value="ECO:0007669"/>
    <property type="project" value="UniProtKB-SubCell"/>
</dbReference>
<protein>
    <recommendedName>
        <fullName evidence="14">E3 ubiquitin protein ligase</fullName>
        <ecNumber evidence="14">2.3.2.27</ecNumber>
    </recommendedName>
</protein>
<evidence type="ECO:0000256" key="11">
    <source>
        <dbReference type="ARBA" id="ARBA00023054"/>
    </source>
</evidence>
<evidence type="ECO:0000256" key="10">
    <source>
        <dbReference type="ARBA" id="ARBA00022853"/>
    </source>
</evidence>
<dbReference type="InterPro" id="IPR017907">
    <property type="entry name" value="Znf_RING_CS"/>
</dbReference>
<evidence type="ECO:0000256" key="9">
    <source>
        <dbReference type="ARBA" id="ARBA00022833"/>
    </source>
</evidence>
<dbReference type="EMBL" id="CAMAPE010000019">
    <property type="protein sequence ID" value="CAH9087936.1"/>
    <property type="molecule type" value="Genomic_DNA"/>
</dbReference>
<dbReference type="PANTHER" id="PTHR23163:SF0">
    <property type="entry name" value="E3 UBIQUITIN-PROTEIN LIGASE BRE1"/>
    <property type="match status" value="1"/>
</dbReference>
<dbReference type="InterPro" id="IPR018957">
    <property type="entry name" value="Znf_C3HC4_RING-type"/>
</dbReference>
<evidence type="ECO:0000256" key="4">
    <source>
        <dbReference type="ARBA" id="ARBA00005555"/>
    </source>
</evidence>
<comment type="subcellular location">
    <subcellularLocation>
        <location evidence="2 14">Nucleus</location>
    </subcellularLocation>
</comment>
<comment type="catalytic activity">
    <reaction evidence="1 14">
        <text>S-ubiquitinyl-[E2 ubiquitin-conjugating enzyme]-L-cysteine + [acceptor protein]-L-lysine = [E2 ubiquitin-conjugating enzyme]-L-cysteine + N(6)-ubiquitinyl-[acceptor protein]-L-lysine.</text>
        <dbReference type="EC" id="2.3.2.27"/>
    </reaction>
</comment>
<evidence type="ECO:0000256" key="15">
    <source>
        <dbReference type="SAM" id="Coils"/>
    </source>
</evidence>
<gene>
    <name evidence="17" type="ORF">CEURO_LOCUS10291</name>
</gene>
<evidence type="ECO:0000256" key="3">
    <source>
        <dbReference type="ARBA" id="ARBA00004906"/>
    </source>
</evidence>
<keyword evidence="7 13" id="KW-0863">Zinc-finger</keyword>
<dbReference type="PROSITE" id="PS50089">
    <property type="entry name" value="ZF_RING_2"/>
    <property type="match status" value="1"/>
</dbReference>
<proteinExistence type="inferred from homology"/>
<dbReference type="PROSITE" id="PS00518">
    <property type="entry name" value="ZF_RING_1"/>
    <property type="match status" value="1"/>
</dbReference>
<dbReference type="GO" id="GO:0061630">
    <property type="term" value="F:ubiquitin protein ligase activity"/>
    <property type="evidence" value="ECO:0007669"/>
    <property type="project" value="UniProtKB-EC"/>
</dbReference>
<dbReference type="OrthoDB" id="10266039at2759"/>
<feature type="coiled-coil region" evidence="15">
    <location>
        <begin position="16"/>
        <end position="43"/>
    </location>
</feature>
<evidence type="ECO:0000256" key="6">
    <source>
        <dbReference type="ARBA" id="ARBA00022723"/>
    </source>
</evidence>
<dbReference type="InterPro" id="IPR013083">
    <property type="entry name" value="Znf_RING/FYVE/PHD"/>
</dbReference>
<keyword evidence="18" id="KW-1185">Reference proteome</keyword>
<evidence type="ECO:0000256" key="8">
    <source>
        <dbReference type="ARBA" id="ARBA00022786"/>
    </source>
</evidence>
<keyword evidence="5 14" id="KW-0808">Transferase</keyword>
<evidence type="ECO:0000256" key="14">
    <source>
        <dbReference type="RuleBase" id="RU365038"/>
    </source>
</evidence>
<feature type="coiled-coil region" evidence="15">
    <location>
        <begin position="703"/>
        <end position="768"/>
    </location>
</feature>
<sequence>MDTLIKLDTAVLQHQNQKLSQKLEVQKIEIAGLEDKLTKQREKQQPYDSTLELVQKSWSELVDELKTRSIRLKDFSIDLEALMDCKEHFNQEGGYSPAGGKALVNALLQVDPNDGTMEDKKTDFDDKVMDLVSNAVAAVDSLWHIKDRLYTALLKSLSDNESSPAEASHDLLKNVKNLRQAVNELHVKHRTLASALQSRRDADAKNEAELKCLRGELQKTIADLEENNRKLAILKAEKEATKGTFFPALNVVNKHVAGDKVKDKQKDIKDMESTLKELLDQSSFRLFELNHLHQERIEILKELCNLQNMLKNVKTICSSHAYVMVKEQLLKAKADLVQYQSMYNKIQVEKDNLSWKEKEMSLKNDILDALHRSSAVGDSRIKEIEMEIQKHKHERSLIEARLEEATREPGRKEIISEFRTLVSSFPEEMGSMQNQLSKYKETAANVHYLRADVQSLSNILNQKVSELDKLSTLSAAQEIEMLKLRAVVQDLKKSDMELNLFLEMFRLESPFSRDVLEARDSEYKAWASVQRLKTSLDEHNLESRVKTAIEAEAESQQKLAATEAEIAELRQKLEASKREKSRISEALRSKHEETEAYLSEIETIGQAYDDMQTQNQQLLQQITERDDYNIKLVMEGIKARQQQSSLTLENQSLEKAIQETKATCSFYELKAAKIDDQLRACSDQVHRLGEDRVQTRATLESTNKRLIDVKKASQQQREALEELQTKVDKSRVHLSDLQIDLEKERFERKRAEEDVEALRRKTTRLRSQIEGSSEIEKHRQTLTEYKEILNCGVCHDRRKEVVITKCYHLFCNPCILKVIESRHRKCPFCGASFAATDVKPVYI</sequence>
<dbReference type="GO" id="GO:0033503">
    <property type="term" value="C:HULC complex"/>
    <property type="evidence" value="ECO:0007669"/>
    <property type="project" value="TreeGrafter"/>
</dbReference>
<evidence type="ECO:0000313" key="17">
    <source>
        <dbReference type="EMBL" id="CAH9087936.1"/>
    </source>
</evidence>
<keyword evidence="8 14" id="KW-0833">Ubl conjugation pathway</keyword>
<keyword evidence="9 14" id="KW-0862">Zinc</keyword>
<keyword evidence="6 14" id="KW-0479">Metal-binding</keyword>